<dbReference type="SUPFAM" id="SSF56112">
    <property type="entry name" value="Protein kinase-like (PK-like)"/>
    <property type="match status" value="1"/>
</dbReference>
<dbReference type="PANTHER" id="PTHR27000">
    <property type="entry name" value="LEUCINE-RICH REPEAT RECEPTOR-LIKE PROTEIN KINASE FAMILY PROTEIN-RELATED"/>
    <property type="match status" value="1"/>
</dbReference>
<keyword evidence="10" id="KW-0597">Phosphoprotein</keyword>
<keyword evidence="8" id="KW-1003">Cell membrane</keyword>
<dbReference type="AlphaFoldDB" id="A0A0D3HNN5"/>
<keyword evidence="20 30" id="KW-1133">Transmembrane helix</keyword>
<dbReference type="InterPro" id="IPR032675">
    <property type="entry name" value="LRR_dom_sf"/>
</dbReference>
<dbReference type="FunFam" id="1.10.510.10:FF:000358">
    <property type="entry name" value="Putative leucine-rich repeat receptor-like serine/threonine-protein kinase"/>
    <property type="match status" value="1"/>
</dbReference>
<keyword evidence="34" id="KW-1185">Reference proteome</keyword>
<comment type="function">
    <text evidence="26">Receptor kinase that detects X.oryzae pv. oryzae protein Ax21 to promote innate immunity. Following X.oryzae pv. oryzae protein Ax21 detection, undergoes cleavage, releasing the processed protein kinase Xa21 chain.</text>
</comment>
<dbReference type="InterPro" id="IPR011009">
    <property type="entry name" value="Kinase-like_dom_sf"/>
</dbReference>
<keyword evidence="16 29" id="KW-0547">Nucleotide-binding</keyword>
<dbReference type="Gramene" id="OBART11G18860.2">
    <property type="protein sequence ID" value="OBART11G18860.2"/>
    <property type="gene ID" value="OBART11G18860"/>
</dbReference>
<comment type="cofactor">
    <cofactor evidence="2">
        <name>Mg(2+)</name>
        <dbReference type="ChEBI" id="CHEBI:18420"/>
    </cofactor>
</comment>
<keyword evidence="11" id="KW-0433">Leucine-rich repeat</keyword>
<feature type="binding site" evidence="29">
    <location>
        <position position="731"/>
    </location>
    <ligand>
        <name>ATP</name>
        <dbReference type="ChEBI" id="CHEBI:30616"/>
    </ligand>
</feature>
<evidence type="ECO:0000256" key="13">
    <source>
        <dbReference type="ARBA" id="ARBA00022692"/>
    </source>
</evidence>
<dbReference type="eggNOG" id="ENOG502QPYS">
    <property type="taxonomic scope" value="Eukaryota"/>
</dbReference>
<evidence type="ECO:0000256" key="18">
    <source>
        <dbReference type="ARBA" id="ARBA00022824"/>
    </source>
</evidence>
<evidence type="ECO:0000256" key="4">
    <source>
        <dbReference type="ARBA" id="ARBA00004389"/>
    </source>
</evidence>
<evidence type="ECO:0000256" key="21">
    <source>
        <dbReference type="ARBA" id="ARBA00023136"/>
    </source>
</evidence>
<dbReference type="EC" id="2.7.11.1" evidence="7"/>
<dbReference type="STRING" id="65489.A0A0D3HNN5"/>
<comment type="catalytic activity">
    <reaction evidence="25">
        <text>L-seryl-[protein] + ATP = O-phospho-L-seryl-[protein] + ADP + H(+)</text>
        <dbReference type="Rhea" id="RHEA:17989"/>
        <dbReference type="Rhea" id="RHEA-COMP:9863"/>
        <dbReference type="Rhea" id="RHEA-COMP:11604"/>
        <dbReference type="ChEBI" id="CHEBI:15378"/>
        <dbReference type="ChEBI" id="CHEBI:29999"/>
        <dbReference type="ChEBI" id="CHEBI:30616"/>
        <dbReference type="ChEBI" id="CHEBI:83421"/>
        <dbReference type="ChEBI" id="CHEBI:456216"/>
        <dbReference type="EC" id="2.7.11.1"/>
    </reaction>
</comment>
<dbReference type="Gene3D" id="3.30.200.20">
    <property type="entry name" value="Phosphorylase Kinase, domain 1"/>
    <property type="match status" value="1"/>
</dbReference>
<dbReference type="InterPro" id="IPR003591">
    <property type="entry name" value="Leu-rich_rpt_typical-subtyp"/>
</dbReference>
<dbReference type="InterPro" id="IPR001611">
    <property type="entry name" value="Leu-rich_rpt"/>
</dbReference>
<evidence type="ECO:0000256" key="10">
    <source>
        <dbReference type="ARBA" id="ARBA00022553"/>
    </source>
</evidence>
<dbReference type="Pfam" id="PF08263">
    <property type="entry name" value="LRRNT_2"/>
    <property type="match status" value="1"/>
</dbReference>
<keyword evidence="17" id="KW-0418">Kinase</keyword>
<comment type="catalytic activity">
    <reaction evidence="24">
        <text>L-threonyl-[protein] + ATP = O-phospho-L-threonyl-[protein] + ADP + H(+)</text>
        <dbReference type="Rhea" id="RHEA:46608"/>
        <dbReference type="Rhea" id="RHEA-COMP:11060"/>
        <dbReference type="Rhea" id="RHEA-COMP:11605"/>
        <dbReference type="ChEBI" id="CHEBI:15378"/>
        <dbReference type="ChEBI" id="CHEBI:30013"/>
        <dbReference type="ChEBI" id="CHEBI:30616"/>
        <dbReference type="ChEBI" id="CHEBI:61977"/>
        <dbReference type="ChEBI" id="CHEBI:456216"/>
        <dbReference type="EC" id="2.7.11.1"/>
    </reaction>
</comment>
<evidence type="ECO:0000256" key="7">
    <source>
        <dbReference type="ARBA" id="ARBA00012513"/>
    </source>
</evidence>
<comment type="similarity">
    <text evidence="6">Belongs to the protein kinase superfamily. Ser/Thr protein kinase family.</text>
</comment>
<comment type="function">
    <text evidence="27">The processed protein kinase Xa21 chain released by protein cleavage after X.oryzae pv. oryzae protein Ax21 detection translocates into the nucleus where it can bind and regulate WRKY62, a transcription factor. Confers resistance to the bacterial pathogen X.oryzae pv. oryzae (Xoo).</text>
</comment>
<feature type="domain" description="Protein kinase" evidence="32">
    <location>
        <begin position="702"/>
        <end position="1009"/>
    </location>
</feature>
<dbReference type="GO" id="GO:0004674">
    <property type="term" value="F:protein serine/threonine kinase activity"/>
    <property type="evidence" value="ECO:0007669"/>
    <property type="project" value="UniProtKB-KW"/>
</dbReference>
<dbReference type="InterPro" id="IPR000719">
    <property type="entry name" value="Prot_kinase_dom"/>
</dbReference>
<feature type="signal peptide" evidence="31">
    <location>
        <begin position="1"/>
        <end position="25"/>
    </location>
</feature>
<keyword evidence="21 30" id="KW-0472">Membrane</keyword>
<keyword evidence="23" id="KW-0325">Glycoprotein</keyword>
<dbReference type="HOGENOM" id="CLU_000288_22_0_1"/>
<evidence type="ECO:0000256" key="8">
    <source>
        <dbReference type="ARBA" id="ARBA00022475"/>
    </source>
</evidence>
<evidence type="ECO:0000256" key="31">
    <source>
        <dbReference type="SAM" id="SignalP"/>
    </source>
</evidence>
<evidence type="ECO:0000256" key="30">
    <source>
        <dbReference type="SAM" id="Phobius"/>
    </source>
</evidence>
<keyword evidence="15" id="KW-0677">Repeat</keyword>
<evidence type="ECO:0000256" key="3">
    <source>
        <dbReference type="ARBA" id="ARBA00004162"/>
    </source>
</evidence>
<evidence type="ECO:0000256" key="24">
    <source>
        <dbReference type="ARBA" id="ARBA00047899"/>
    </source>
</evidence>
<dbReference type="Gene3D" id="1.10.510.10">
    <property type="entry name" value="Transferase(Phosphotransferase) domain 1"/>
    <property type="match status" value="1"/>
</dbReference>
<dbReference type="SUPFAM" id="SSF52058">
    <property type="entry name" value="L domain-like"/>
    <property type="match status" value="1"/>
</dbReference>
<dbReference type="EnsemblPlants" id="OBART11G18860.2">
    <property type="protein sequence ID" value="OBART11G18860.2"/>
    <property type="gene ID" value="OBART11G18860"/>
</dbReference>
<evidence type="ECO:0000256" key="5">
    <source>
        <dbReference type="ARBA" id="ARBA00004479"/>
    </source>
</evidence>
<evidence type="ECO:0000256" key="9">
    <source>
        <dbReference type="ARBA" id="ARBA00022527"/>
    </source>
</evidence>
<evidence type="ECO:0000256" key="11">
    <source>
        <dbReference type="ARBA" id="ARBA00022614"/>
    </source>
</evidence>
<evidence type="ECO:0000313" key="33">
    <source>
        <dbReference type="EnsemblPlants" id="OBART11G18860.1"/>
    </source>
</evidence>
<keyword evidence="14 31" id="KW-0732">Signal</keyword>
<comment type="subcellular location">
    <subcellularLocation>
        <location evidence="3">Cell membrane</location>
        <topology evidence="3">Single-pass membrane protein</topology>
    </subcellularLocation>
    <subcellularLocation>
        <location evidence="4">Endoplasmic reticulum membrane</location>
        <topology evidence="4">Single-pass membrane protein</topology>
    </subcellularLocation>
    <subcellularLocation>
        <location evidence="5">Membrane</location>
        <topology evidence="5">Single-pass type I membrane protein</topology>
    </subcellularLocation>
</comment>
<evidence type="ECO:0000256" key="20">
    <source>
        <dbReference type="ARBA" id="ARBA00022989"/>
    </source>
</evidence>
<name>A0A0D3HNN5_9ORYZ</name>
<dbReference type="PaxDb" id="65489-OBART11G18860.1"/>
<dbReference type="InterPro" id="IPR017441">
    <property type="entry name" value="Protein_kinase_ATP_BS"/>
</dbReference>
<evidence type="ECO:0000256" key="22">
    <source>
        <dbReference type="ARBA" id="ARBA00023170"/>
    </source>
</evidence>
<comment type="cofactor">
    <cofactor evidence="1">
        <name>Mn(2+)</name>
        <dbReference type="ChEBI" id="CHEBI:29035"/>
    </cofactor>
</comment>
<accession>A0A0D3HNN5</accession>
<dbReference type="SMART" id="SM00220">
    <property type="entry name" value="S_TKc"/>
    <property type="match status" value="1"/>
</dbReference>
<dbReference type="InterPro" id="IPR008271">
    <property type="entry name" value="Ser/Thr_kinase_AS"/>
</dbReference>
<keyword evidence="22" id="KW-0675">Receptor</keyword>
<dbReference type="GO" id="GO:0005524">
    <property type="term" value="F:ATP binding"/>
    <property type="evidence" value="ECO:0007669"/>
    <property type="project" value="UniProtKB-UniRule"/>
</dbReference>
<keyword evidence="12" id="KW-0808">Transferase</keyword>
<dbReference type="SMART" id="SM00369">
    <property type="entry name" value="LRR_TYP"/>
    <property type="match status" value="7"/>
</dbReference>
<evidence type="ECO:0000256" key="2">
    <source>
        <dbReference type="ARBA" id="ARBA00001946"/>
    </source>
</evidence>
<dbReference type="PROSITE" id="PS00108">
    <property type="entry name" value="PROTEIN_KINASE_ST"/>
    <property type="match status" value="1"/>
</dbReference>
<dbReference type="EnsemblPlants" id="OBART11G18860.1">
    <property type="protein sequence ID" value="OBART11G18860.1"/>
    <property type="gene ID" value="OBART11G18860"/>
</dbReference>
<feature type="chain" id="PRO_5010766276" description="Receptor kinase-like protein Xa21" evidence="31">
    <location>
        <begin position="26"/>
        <end position="1012"/>
    </location>
</feature>
<dbReference type="Pfam" id="PF00069">
    <property type="entry name" value="Pkinase"/>
    <property type="match status" value="1"/>
</dbReference>
<evidence type="ECO:0000256" key="23">
    <source>
        <dbReference type="ARBA" id="ARBA00023180"/>
    </source>
</evidence>
<dbReference type="GO" id="GO:0005789">
    <property type="term" value="C:endoplasmic reticulum membrane"/>
    <property type="evidence" value="ECO:0007669"/>
    <property type="project" value="UniProtKB-SubCell"/>
</dbReference>
<keyword evidence="13 30" id="KW-0812">Transmembrane</keyword>
<dbReference type="SUPFAM" id="SSF52047">
    <property type="entry name" value="RNI-like"/>
    <property type="match status" value="1"/>
</dbReference>
<feature type="transmembrane region" description="Helical" evidence="30">
    <location>
        <begin position="644"/>
        <end position="668"/>
    </location>
</feature>
<dbReference type="FunFam" id="3.80.10.10:FF:000565">
    <property type="entry name" value="Leucine-rich repeat receptor-like kinase protein FLORAL ORGAN NUMBER1"/>
    <property type="match status" value="1"/>
</dbReference>
<evidence type="ECO:0000259" key="32">
    <source>
        <dbReference type="PROSITE" id="PS50011"/>
    </source>
</evidence>
<evidence type="ECO:0000256" key="17">
    <source>
        <dbReference type="ARBA" id="ARBA00022777"/>
    </source>
</evidence>
<dbReference type="Proteomes" id="UP000026960">
    <property type="component" value="Chromosome 11"/>
</dbReference>
<keyword evidence="19 29" id="KW-0067">ATP-binding</keyword>
<evidence type="ECO:0000256" key="25">
    <source>
        <dbReference type="ARBA" id="ARBA00048679"/>
    </source>
</evidence>
<dbReference type="PANTHER" id="PTHR27000:SF777">
    <property type="entry name" value="PROTEIN KINASE DOMAIN-CONTAINING PROTEIN"/>
    <property type="match status" value="1"/>
</dbReference>
<keyword evidence="18" id="KW-0256">Endoplasmic reticulum</keyword>
<evidence type="ECO:0000256" key="29">
    <source>
        <dbReference type="PROSITE-ProRule" id="PRU10141"/>
    </source>
</evidence>
<evidence type="ECO:0000256" key="14">
    <source>
        <dbReference type="ARBA" id="ARBA00022729"/>
    </source>
</evidence>
<evidence type="ECO:0000256" key="12">
    <source>
        <dbReference type="ARBA" id="ARBA00022679"/>
    </source>
</evidence>
<evidence type="ECO:0000256" key="19">
    <source>
        <dbReference type="ARBA" id="ARBA00022840"/>
    </source>
</evidence>
<evidence type="ECO:0000256" key="28">
    <source>
        <dbReference type="ARBA" id="ARBA00072040"/>
    </source>
</evidence>
<evidence type="ECO:0000313" key="34">
    <source>
        <dbReference type="Proteomes" id="UP000026960"/>
    </source>
</evidence>
<dbReference type="Gene3D" id="3.80.10.10">
    <property type="entry name" value="Ribonuclease Inhibitor"/>
    <property type="match status" value="4"/>
</dbReference>
<reference evidence="33" key="2">
    <citation type="submission" date="2015-03" db="UniProtKB">
        <authorList>
            <consortium name="EnsemblPlants"/>
        </authorList>
    </citation>
    <scope>IDENTIFICATION</scope>
</reference>
<evidence type="ECO:0000256" key="16">
    <source>
        <dbReference type="ARBA" id="ARBA00022741"/>
    </source>
</evidence>
<reference evidence="33" key="1">
    <citation type="journal article" date="2009" name="Rice">
        <title>De Novo Next Generation Sequencing of Plant Genomes.</title>
        <authorList>
            <person name="Rounsley S."/>
            <person name="Marri P.R."/>
            <person name="Yu Y."/>
            <person name="He R."/>
            <person name="Sisneros N."/>
            <person name="Goicoechea J.L."/>
            <person name="Lee S.J."/>
            <person name="Angelova A."/>
            <person name="Kudrna D."/>
            <person name="Luo M."/>
            <person name="Affourtit J."/>
            <person name="Desany B."/>
            <person name="Knight J."/>
            <person name="Niazi F."/>
            <person name="Egholm M."/>
            <person name="Wing R.A."/>
        </authorList>
    </citation>
    <scope>NUCLEOTIDE SEQUENCE [LARGE SCALE GENOMIC DNA]</scope>
    <source>
        <strain evidence="33">IRGC 105608</strain>
    </source>
</reference>
<evidence type="ECO:0000256" key="1">
    <source>
        <dbReference type="ARBA" id="ARBA00001936"/>
    </source>
</evidence>
<dbReference type="FunFam" id="3.80.10.10:FF:000288">
    <property type="entry name" value="LRR receptor-like serine/threonine-protein kinase EFR"/>
    <property type="match status" value="1"/>
</dbReference>
<evidence type="ECO:0000256" key="15">
    <source>
        <dbReference type="ARBA" id="ARBA00022737"/>
    </source>
</evidence>
<evidence type="ECO:0000256" key="27">
    <source>
        <dbReference type="ARBA" id="ARBA00056628"/>
    </source>
</evidence>
<dbReference type="PROSITE" id="PS00107">
    <property type="entry name" value="PROTEIN_KINASE_ATP"/>
    <property type="match status" value="1"/>
</dbReference>
<dbReference type="PROSITE" id="PS50011">
    <property type="entry name" value="PROTEIN_KINASE_DOM"/>
    <property type="match status" value="1"/>
</dbReference>
<evidence type="ECO:0000256" key="26">
    <source>
        <dbReference type="ARBA" id="ARBA00054320"/>
    </source>
</evidence>
<dbReference type="InterPro" id="IPR013210">
    <property type="entry name" value="LRR_N_plant-typ"/>
</dbReference>
<proteinExistence type="inferred from homology"/>
<dbReference type="FunFam" id="3.80.10.10:FF:000041">
    <property type="entry name" value="LRR receptor-like serine/threonine-protein kinase ERECTA"/>
    <property type="match status" value="1"/>
</dbReference>
<evidence type="ECO:0000256" key="6">
    <source>
        <dbReference type="ARBA" id="ARBA00008684"/>
    </source>
</evidence>
<protein>
    <recommendedName>
        <fullName evidence="28">Receptor kinase-like protein Xa21</fullName>
        <ecNumber evidence="7">2.7.11.1</ecNumber>
    </recommendedName>
</protein>
<organism evidence="33">
    <name type="scientific">Oryza barthii</name>
    <dbReference type="NCBI Taxonomy" id="65489"/>
    <lineage>
        <taxon>Eukaryota</taxon>
        <taxon>Viridiplantae</taxon>
        <taxon>Streptophyta</taxon>
        <taxon>Embryophyta</taxon>
        <taxon>Tracheophyta</taxon>
        <taxon>Spermatophyta</taxon>
        <taxon>Magnoliopsida</taxon>
        <taxon>Liliopsida</taxon>
        <taxon>Poales</taxon>
        <taxon>Poaceae</taxon>
        <taxon>BOP clade</taxon>
        <taxon>Oryzoideae</taxon>
        <taxon>Oryzeae</taxon>
        <taxon>Oryzinae</taxon>
        <taxon>Oryza</taxon>
    </lineage>
</organism>
<dbReference type="Pfam" id="PF13855">
    <property type="entry name" value="LRR_8"/>
    <property type="match status" value="1"/>
</dbReference>
<dbReference type="Gramene" id="OBART11G18860.1">
    <property type="protein sequence ID" value="OBART11G18860.1"/>
    <property type="gene ID" value="OBART11G18860"/>
</dbReference>
<keyword evidence="9" id="KW-0723">Serine/threonine-protein kinase</keyword>
<dbReference type="GO" id="GO:0005886">
    <property type="term" value="C:plasma membrane"/>
    <property type="evidence" value="ECO:0007669"/>
    <property type="project" value="UniProtKB-SubCell"/>
</dbReference>
<sequence>MKVSGISQFIIVIVAFSAHVIVCRSLQGNETDRLSLLDFKNAISLDPQQSLLSWNDSTHFCNWKGVRCRIKNPRRVISLVVENQGLVGEISPSLGNLTFLKHLSLPTNSFTGEIPSSLGHLHRLQSLYLSNNTLWGRVPDLRNCSDLMVLWLDNNELAGQFPSHFPLHLQELQLKQNNLTGTLPASLANITTLSKFGCAHNTIQGNLPNDFATFPVLELLYLSGNQLGGKFPQAILNLSTLVGINLGLNHISGEIPFNFGNSLPKLEQLELAANFFQGNIPSSITNATNMNSIDLSRNNFTGVVPSSIGKLSELTDLNLELNQLQARSKQDWEFMSTLANCTELKGISLLGNRLEGHVPNTLGNLSVQLQRLYLGENQLSGGFPTGIINHPSLIVLSLAGNQFSGIIPTWFGTLKSLQMIDLGDNSFTGSIPSSLSNLTQLSDLLLGSNQFDVIPTSLGNLQMLETLHIDNNNLQGVLPKEIFNIPTVVMIILSFNNIVGQLPTEVGNSKQLNYLDLSFNNLSGDIPNTLSDCESLEYIMLDKNIFSGSIPTSLGNISSLKFLNISHNNLTGPIPMSLGNLQLLEQLDLSFNHLNGEVPTKGIFKNATAMRINGNDALCSGISELHLPSCFIMAPNSTKHKLSLLLKLMVPLGGVVLFAAMAMSAWLLRRRKQKRKSISLPSFGSKFPKVSYNDLAKATNGFSATNLIGTGRYSSVYHGKIFEDGNIVAIKVFRLETRGAQKSFMTECNALRNARHRNLVPILTACASIDSKGNDFKALLYQFMPRGDLHALLYSTGDGENSLGLNRITLAQRLSIVVDVSDAMEYLHHNNQQTIVHCDLKPSNILLDANMTAHVGDFGLSKLKLDLMASSFGDSTSSMAINGTIGYVAPEYATGGQASTFADVYSFGIVLLELFLRKRPTDDMFKDGLTIAKFVELNVPDRILDLVDPELLQGQEDFSNKTLVNMEVDMKCLLSVINIGLCCTKQSPSERMDMQEVAAKLHGINDAYIREI</sequence>
<dbReference type="FunFam" id="3.30.200.20:FF:000432">
    <property type="entry name" value="LRR receptor-like serine/threonine-protein kinase EFR"/>
    <property type="match status" value="1"/>
</dbReference>
<dbReference type="Pfam" id="PF00560">
    <property type="entry name" value="LRR_1"/>
    <property type="match status" value="7"/>
</dbReference>